<reference evidence="1 2" key="1">
    <citation type="submission" date="2020-09" db="EMBL/GenBank/DDBJ databases">
        <title>De no assembly of potato wild relative species, Solanum commersonii.</title>
        <authorList>
            <person name="Cho K."/>
        </authorList>
    </citation>
    <scope>NUCLEOTIDE SEQUENCE [LARGE SCALE GENOMIC DNA]</scope>
    <source>
        <strain evidence="1">LZ3.2</strain>
        <tissue evidence="1">Leaf</tissue>
    </source>
</reference>
<gene>
    <name evidence="1" type="ORF">H5410_054632</name>
</gene>
<protein>
    <submittedName>
        <fullName evidence="1">Uncharacterized protein</fullName>
    </submittedName>
</protein>
<evidence type="ECO:0000313" key="1">
    <source>
        <dbReference type="EMBL" id="KAG5574498.1"/>
    </source>
</evidence>
<evidence type="ECO:0000313" key="2">
    <source>
        <dbReference type="Proteomes" id="UP000824120"/>
    </source>
</evidence>
<dbReference type="OrthoDB" id="696485at2759"/>
<name>A0A9J5WFU3_SOLCO</name>
<sequence>MNWTMPEHTSDLLSCWISRGGSKSQKRWWKLIPSCVWWSIWKERNGRCFEDRSNSIHKVKWNCIFHDGIVNFMSKPRKLKS</sequence>
<keyword evidence="2" id="KW-1185">Reference proteome</keyword>
<dbReference type="Proteomes" id="UP000824120">
    <property type="component" value="Chromosome 11"/>
</dbReference>
<dbReference type="EMBL" id="JACXVP010000011">
    <property type="protein sequence ID" value="KAG5574498.1"/>
    <property type="molecule type" value="Genomic_DNA"/>
</dbReference>
<dbReference type="AlphaFoldDB" id="A0A9J5WFU3"/>
<comment type="caution">
    <text evidence="1">The sequence shown here is derived from an EMBL/GenBank/DDBJ whole genome shotgun (WGS) entry which is preliminary data.</text>
</comment>
<accession>A0A9J5WFU3</accession>
<proteinExistence type="predicted"/>
<organism evidence="1 2">
    <name type="scientific">Solanum commersonii</name>
    <name type="common">Commerson's wild potato</name>
    <name type="synonym">Commerson's nightshade</name>
    <dbReference type="NCBI Taxonomy" id="4109"/>
    <lineage>
        <taxon>Eukaryota</taxon>
        <taxon>Viridiplantae</taxon>
        <taxon>Streptophyta</taxon>
        <taxon>Embryophyta</taxon>
        <taxon>Tracheophyta</taxon>
        <taxon>Spermatophyta</taxon>
        <taxon>Magnoliopsida</taxon>
        <taxon>eudicotyledons</taxon>
        <taxon>Gunneridae</taxon>
        <taxon>Pentapetalae</taxon>
        <taxon>asterids</taxon>
        <taxon>lamiids</taxon>
        <taxon>Solanales</taxon>
        <taxon>Solanaceae</taxon>
        <taxon>Solanoideae</taxon>
        <taxon>Solaneae</taxon>
        <taxon>Solanum</taxon>
    </lineage>
</organism>